<dbReference type="PROSITE" id="PS50157">
    <property type="entry name" value="ZINC_FINGER_C2H2_2"/>
    <property type="match status" value="1"/>
</dbReference>
<dbReference type="GO" id="GO:0000981">
    <property type="term" value="F:DNA-binding transcription factor activity, RNA polymerase II-specific"/>
    <property type="evidence" value="ECO:0007669"/>
    <property type="project" value="TreeGrafter"/>
</dbReference>
<dbReference type="InterPro" id="IPR013087">
    <property type="entry name" value="Znf_C2H2_type"/>
</dbReference>
<organism evidence="8 9">
    <name type="scientific">Orbilia javanica</name>
    <dbReference type="NCBI Taxonomy" id="47235"/>
    <lineage>
        <taxon>Eukaryota</taxon>
        <taxon>Fungi</taxon>
        <taxon>Dikarya</taxon>
        <taxon>Ascomycota</taxon>
        <taxon>Pezizomycotina</taxon>
        <taxon>Orbiliomycetes</taxon>
        <taxon>Orbiliales</taxon>
        <taxon>Orbiliaceae</taxon>
        <taxon>Orbilia</taxon>
    </lineage>
</organism>
<dbReference type="PROSITE" id="PS00028">
    <property type="entry name" value="ZINC_FINGER_C2H2_1"/>
    <property type="match status" value="1"/>
</dbReference>
<evidence type="ECO:0000259" key="7">
    <source>
        <dbReference type="PROSITE" id="PS50157"/>
    </source>
</evidence>
<dbReference type="PANTHER" id="PTHR24408">
    <property type="entry name" value="ZINC FINGER PROTEIN"/>
    <property type="match status" value="1"/>
</dbReference>
<feature type="compositionally biased region" description="Polar residues" evidence="6">
    <location>
        <begin position="218"/>
        <end position="229"/>
    </location>
</feature>
<proteinExistence type="predicted"/>
<feature type="region of interest" description="Disordered" evidence="6">
    <location>
        <begin position="358"/>
        <end position="407"/>
    </location>
</feature>
<keyword evidence="3 5" id="KW-0863">Zinc-finger</keyword>
<reference evidence="8 9" key="1">
    <citation type="submission" date="2019-10" db="EMBL/GenBank/DDBJ databases">
        <authorList>
            <person name="Palmer J.M."/>
        </authorList>
    </citation>
    <scope>NUCLEOTIDE SEQUENCE [LARGE SCALE GENOMIC DNA]</scope>
    <source>
        <strain evidence="8 9">TWF718</strain>
    </source>
</reference>
<accession>A0AAN8N3Q2</accession>
<protein>
    <recommendedName>
        <fullName evidence="7">C2H2-type domain-containing protein</fullName>
    </recommendedName>
</protein>
<keyword evidence="1" id="KW-0479">Metal-binding</keyword>
<feature type="region of interest" description="Disordered" evidence="6">
    <location>
        <begin position="118"/>
        <end position="142"/>
    </location>
</feature>
<evidence type="ECO:0000313" key="8">
    <source>
        <dbReference type="EMBL" id="KAK6351952.1"/>
    </source>
</evidence>
<feature type="region of interest" description="Disordered" evidence="6">
    <location>
        <begin position="1"/>
        <end position="30"/>
    </location>
</feature>
<dbReference type="GO" id="GO:0043565">
    <property type="term" value="F:sequence-specific DNA binding"/>
    <property type="evidence" value="ECO:0007669"/>
    <property type="project" value="TreeGrafter"/>
</dbReference>
<comment type="caution">
    <text evidence="8">The sequence shown here is derived from an EMBL/GenBank/DDBJ whole genome shotgun (WGS) entry which is preliminary data.</text>
</comment>
<evidence type="ECO:0000256" key="3">
    <source>
        <dbReference type="ARBA" id="ARBA00022771"/>
    </source>
</evidence>
<name>A0AAN8N3Q2_9PEZI</name>
<dbReference type="Proteomes" id="UP001313282">
    <property type="component" value="Unassembled WGS sequence"/>
</dbReference>
<sequence>MAMTTNKECQNSPYHGNSHGTGFSSSELDATFPGTQDLEAFLRAFTEDGSVNVDCELVTEEYLDPHRVGQPMAVLATMTQACLISNATNVPEIGGAPHVGHINPSILVLGQDIYTPAADSVRNEPPTPNSLAGTPPGPKRSQAKSRLEYQCCHCTEIFANQRTLGKHALEQHNERPFKCGCGYATERPDNLKFHKKKCRGPRPVPGAQKRSHDDFPTPSATPVSSQSPAQKRPRLTETTSNSPTATATASYPATAQVPSTIDSPATCSSSQSTIAYTMMLPASPPVSESFSSPAASVNSHSQVSESVVPGHTPDTTASLINRIKALEKENQELKKENQELKKENQELKKENQELKKENQEFKKENQQLKKENQELKKENQEFKKENQEFKKENQEFKKENQEFKKENQEFKKENQELKKENQELEVKVVFINFKKKFWKGLAMQLPPAAFLGTKFYKPAPVLPSSTAPQQM</sequence>
<dbReference type="EMBL" id="JAVHNR010000002">
    <property type="protein sequence ID" value="KAK6351952.1"/>
    <property type="molecule type" value="Genomic_DNA"/>
</dbReference>
<feature type="region of interest" description="Disordered" evidence="6">
    <location>
        <begin position="193"/>
        <end position="268"/>
    </location>
</feature>
<gene>
    <name evidence="8" type="ORF">TWF718_005099</name>
</gene>
<dbReference type="GO" id="GO:0005634">
    <property type="term" value="C:nucleus"/>
    <property type="evidence" value="ECO:0007669"/>
    <property type="project" value="TreeGrafter"/>
</dbReference>
<dbReference type="PANTHER" id="PTHR24408:SF58">
    <property type="entry name" value="TRANSCRIPTION FACTOR (TFIIIA), PUTATIVE (AFU_ORTHOLOGUE AFUA_1G05150)-RELATED"/>
    <property type="match status" value="1"/>
</dbReference>
<keyword evidence="9" id="KW-1185">Reference proteome</keyword>
<evidence type="ECO:0000256" key="2">
    <source>
        <dbReference type="ARBA" id="ARBA00022737"/>
    </source>
</evidence>
<feature type="compositionally biased region" description="Polar residues" evidence="6">
    <location>
        <begin position="256"/>
        <end position="268"/>
    </location>
</feature>
<feature type="compositionally biased region" description="Polar residues" evidence="6">
    <location>
        <begin position="1"/>
        <end position="28"/>
    </location>
</feature>
<dbReference type="Gene3D" id="1.20.5.340">
    <property type="match status" value="1"/>
</dbReference>
<evidence type="ECO:0000256" key="4">
    <source>
        <dbReference type="ARBA" id="ARBA00022833"/>
    </source>
</evidence>
<feature type="compositionally biased region" description="Low complexity" evidence="6">
    <location>
        <begin position="236"/>
        <end position="255"/>
    </location>
</feature>
<evidence type="ECO:0000256" key="1">
    <source>
        <dbReference type="ARBA" id="ARBA00022723"/>
    </source>
</evidence>
<evidence type="ECO:0000256" key="5">
    <source>
        <dbReference type="PROSITE-ProRule" id="PRU00042"/>
    </source>
</evidence>
<dbReference type="Gene3D" id="3.30.160.60">
    <property type="entry name" value="Classic Zinc Finger"/>
    <property type="match status" value="1"/>
</dbReference>
<keyword evidence="2" id="KW-0677">Repeat</keyword>
<keyword evidence="4" id="KW-0862">Zinc</keyword>
<feature type="domain" description="C2H2-type" evidence="7">
    <location>
        <begin position="149"/>
        <end position="176"/>
    </location>
</feature>
<evidence type="ECO:0000256" key="6">
    <source>
        <dbReference type="SAM" id="MobiDB-lite"/>
    </source>
</evidence>
<dbReference type="GO" id="GO:0008270">
    <property type="term" value="F:zinc ion binding"/>
    <property type="evidence" value="ECO:0007669"/>
    <property type="project" value="UniProtKB-KW"/>
</dbReference>
<dbReference type="AlphaFoldDB" id="A0AAN8N3Q2"/>
<evidence type="ECO:0000313" key="9">
    <source>
        <dbReference type="Proteomes" id="UP001313282"/>
    </source>
</evidence>